<gene>
    <name evidence="2" type="ORF">EVG20_g2568</name>
</gene>
<name>A0A4Y9Z9H4_9AGAM</name>
<dbReference type="EMBL" id="SEOQ01000101">
    <property type="protein sequence ID" value="TFY70441.1"/>
    <property type="molecule type" value="Genomic_DNA"/>
</dbReference>
<evidence type="ECO:0000313" key="2">
    <source>
        <dbReference type="EMBL" id="TFY70441.1"/>
    </source>
</evidence>
<feature type="region of interest" description="Disordered" evidence="1">
    <location>
        <begin position="261"/>
        <end position="302"/>
    </location>
</feature>
<sequence>MNIEHAPISTAGGIANRILRVLFQADTFRGYLRSWSSICKDRSLRRIRLFSVGTAGILQVSSTKLTIRESEDPVARNCLIEIKPTSPAVQLLFPPSWYQLYFHSAFHAPRSSSSIDWTGRKTTEHRRCPYSRLNVVVNVYPHEILRDSQSSMPWYKTVHLSRCLSIDLNAFGIKNAAKHLGSFFDGIEQRTNDAQVHEQTTWYKTRLLYLEMLAYSVEWRGGDVQVGAHDILRQSRARCLTDLEDVRHKLIARLNNVRKRAGSSCTTQDGPTNSAVVCPPLTSTSRSPQRVSPHSAHGTALPKPARVCPSYTHAARSHHYVRAYQSCDSASSSVARQGGLKHGAEGALGVLVELLDIACGAAKLSSGKA</sequence>
<keyword evidence="3" id="KW-1185">Reference proteome</keyword>
<dbReference type="Proteomes" id="UP000298327">
    <property type="component" value="Unassembled WGS sequence"/>
</dbReference>
<evidence type="ECO:0000256" key="1">
    <source>
        <dbReference type="SAM" id="MobiDB-lite"/>
    </source>
</evidence>
<organism evidence="2 3">
    <name type="scientific">Dentipellis fragilis</name>
    <dbReference type="NCBI Taxonomy" id="205917"/>
    <lineage>
        <taxon>Eukaryota</taxon>
        <taxon>Fungi</taxon>
        <taxon>Dikarya</taxon>
        <taxon>Basidiomycota</taxon>
        <taxon>Agaricomycotina</taxon>
        <taxon>Agaricomycetes</taxon>
        <taxon>Russulales</taxon>
        <taxon>Hericiaceae</taxon>
        <taxon>Dentipellis</taxon>
    </lineage>
</organism>
<dbReference type="AlphaFoldDB" id="A0A4Y9Z9H4"/>
<comment type="caution">
    <text evidence="2">The sequence shown here is derived from an EMBL/GenBank/DDBJ whole genome shotgun (WGS) entry which is preliminary data.</text>
</comment>
<feature type="compositionally biased region" description="Polar residues" evidence="1">
    <location>
        <begin position="263"/>
        <end position="292"/>
    </location>
</feature>
<proteinExistence type="predicted"/>
<protein>
    <submittedName>
        <fullName evidence="2">Uncharacterized protein</fullName>
    </submittedName>
</protein>
<reference evidence="2 3" key="1">
    <citation type="submission" date="2019-02" db="EMBL/GenBank/DDBJ databases">
        <title>Genome sequencing of the rare red list fungi Dentipellis fragilis.</title>
        <authorList>
            <person name="Buettner E."/>
            <person name="Kellner H."/>
        </authorList>
    </citation>
    <scope>NUCLEOTIDE SEQUENCE [LARGE SCALE GENOMIC DNA]</scope>
    <source>
        <strain evidence="2 3">DSM 105465</strain>
    </source>
</reference>
<accession>A0A4Y9Z9H4</accession>
<evidence type="ECO:0000313" key="3">
    <source>
        <dbReference type="Proteomes" id="UP000298327"/>
    </source>
</evidence>